<protein>
    <recommendedName>
        <fullName evidence="3">Transposase</fullName>
    </recommendedName>
</protein>
<gene>
    <name evidence="1" type="ORF">RMS29_05525</name>
</gene>
<reference evidence="1" key="1">
    <citation type="journal article" date="2023" name="Phytobiomes J">
        <title>Deciphering the key players within the bacterial microbiota associated with aerial crown gall tumors on rhododendron: Insights into the gallobiome.</title>
        <authorList>
            <person name="Kuzmanovic N."/>
            <person name="Nesme J."/>
            <person name="Wolf J."/>
            <person name="Neumann-Schaal M."/>
            <person name="Petersen J."/>
            <person name="Fernandez-Gnecco G."/>
            <person name="Sproeer C."/>
            <person name="Bunk B."/>
            <person name="Overmann J."/>
            <person name="Sorensen S.J."/>
            <person name="Idczak E."/>
            <person name="Smalla K."/>
        </authorList>
    </citation>
    <scope>NUCLEOTIDE SEQUENCE [LARGE SCALE GENOMIC DNA]</scope>
    <source>
        <strain evidence="1">Rho-14.1</strain>
    </source>
</reference>
<sequence>MGNTVSRMTAERVISESDRSGLQIGEKGIEGEVFLGRSRSQLRKGQRGVRSKALALREKFVLHRYETERGKEYALHGFSRRLDGLAHCVERVFDLPKRNSLVEAASNIQSFIINVSGCCNNSAWVWVFQKNVTLEDGSDLPQHGSPHTVDPSDAAEYVELEDKIYKATLLGDISLVESFELAALMRLSPFMVHSAT</sequence>
<dbReference type="EMBL" id="JAVRAD010000002">
    <property type="protein sequence ID" value="MDX8328679.1"/>
    <property type="molecule type" value="Genomic_DNA"/>
</dbReference>
<evidence type="ECO:0000313" key="2">
    <source>
        <dbReference type="Proteomes" id="UP001277561"/>
    </source>
</evidence>
<organism evidence="1 2">
    <name type="scientific">Agrobacterium rosae</name>
    <dbReference type="NCBI Taxonomy" id="1972867"/>
    <lineage>
        <taxon>Bacteria</taxon>
        <taxon>Pseudomonadati</taxon>
        <taxon>Pseudomonadota</taxon>
        <taxon>Alphaproteobacteria</taxon>
        <taxon>Hyphomicrobiales</taxon>
        <taxon>Rhizobiaceae</taxon>
        <taxon>Rhizobium/Agrobacterium group</taxon>
        <taxon>Agrobacterium</taxon>
    </lineage>
</organism>
<accession>A0ABU4VUJ0</accession>
<keyword evidence="2" id="KW-1185">Reference proteome</keyword>
<dbReference type="Proteomes" id="UP001277561">
    <property type="component" value="Unassembled WGS sequence"/>
</dbReference>
<comment type="caution">
    <text evidence="1">The sequence shown here is derived from an EMBL/GenBank/DDBJ whole genome shotgun (WGS) entry which is preliminary data.</text>
</comment>
<evidence type="ECO:0008006" key="3">
    <source>
        <dbReference type="Google" id="ProtNLM"/>
    </source>
</evidence>
<evidence type="ECO:0000313" key="1">
    <source>
        <dbReference type="EMBL" id="MDX8328679.1"/>
    </source>
</evidence>
<name>A0ABU4VUJ0_9HYPH</name>
<dbReference type="RefSeq" id="WP_320188186.1">
    <property type="nucleotide sequence ID" value="NZ_CP192765.1"/>
</dbReference>
<proteinExistence type="predicted"/>